<feature type="transmembrane region" description="Helical" evidence="1">
    <location>
        <begin position="165"/>
        <end position="185"/>
    </location>
</feature>
<feature type="transmembrane region" description="Helical" evidence="1">
    <location>
        <begin position="126"/>
        <end position="144"/>
    </location>
</feature>
<keyword evidence="1" id="KW-1133">Transmembrane helix</keyword>
<keyword evidence="1" id="KW-0472">Membrane</keyword>
<reference evidence="2" key="1">
    <citation type="submission" date="2024-07" db="EMBL/GenBank/DDBJ databases">
        <authorList>
            <person name="Li X.-J."/>
            <person name="Wang X."/>
        </authorList>
    </citation>
    <scope>NUCLEOTIDE SEQUENCE</scope>
    <source>
        <strain evidence="2">HSP-334</strain>
    </source>
</reference>
<protein>
    <submittedName>
        <fullName evidence="2">Uncharacterized protein</fullName>
    </submittedName>
</protein>
<dbReference type="RefSeq" id="WP_369710390.1">
    <property type="nucleotide sequence ID" value="NZ_CP165644.1"/>
</dbReference>
<evidence type="ECO:0000256" key="1">
    <source>
        <dbReference type="SAM" id="Phobius"/>
    </source>
</evidence>
<feature type="transmembrane region" description="Helical" evidence="1">
    <location>
        <begin position="12"/>
        <end position="31"/>
    </location>
</feature>
<keyword evidence="1" id="KW-0812">Transmembrane</keyword>
<gene>
    <name evidence="2" type="ORF">AB8B22_05645</name>
</gene>
<proteinExistence type="predicted"/>
<dbReference type="EMBL" id="CP165644">
    <property type="protein sequence ID" value="XDU65911.1"/>
    <property type="molecule type" value="Genomic_DNA"/>
</dbReference>
<accession>A0AB39VEU2</accession>
<name>A0AB39VEU2_9FUSO</name>
<sequence length="293" mass="33618">MEINNKKFSKKDLTIIILVVLGILLCIFGLMDKIFEHTIFNFFKNLTRPYLDKTYKESQRLFLTLSLLKGAADVIEGSTVNVNMILGMQIEVGDIIQPVYDMINIIWKISLASVVVLKIQTIYQEIFRVKLATILIFISLVSYLPYTVFKNSITEIFKKISKYSFFVLIYIYAVIPGTIFVNSMISNYFEKEYKTPAIVQLNQNLNRLNNIKDSMLSLDQNKSIFNIPGQIDTAKQKINNFSTEINNISHSIMENAPIIIGIILLTSIVFPVLLMVLLYKLTKSIIFEKILKS</sequence>
<dbReference type="AlphaFoldDB" id="A0AB39VEU2"/>
<feature type="transmembrane region" description="Helical" evidence="1">
    <location>
        <begin position="258"/>
        <end position="279"/>
    </location>
</feature>
<dbReference type="KEGG" id="lrug:AB8B22_05645"/>
<organism evidence="2">
    <name type="scientific">Leptotrichia rugosa</name>
    <dbReference type="NCBI Taxonomy" id="3239302"/>
    <lineage>
        <taxon>Bacteria</taxon>
        <taxon>Fusobacteriati</taxon>
        <taxon>Fusobacteriota</taxon>
        <taxon>Fusobacteriia</taxon>
        <taxon>Fusobacteriales</taxon>
        <taxon>Leptotrichiaceae</taxon>
        <taxon>Leptotrichia</taxon>
    </lineage>
</organism>
<evidence type="ECO:0000313" key="2">
    <source>
        <dbReference type="EMBL" id="XDU65911.1"/>
    </source>
</evidence>